<reference evidence="3 4" key="1">
    <citation type="submission" date="2014-04" db="EMBL/GenBank/DDBJ databases">
        <authorList>
            <consortium name="DOE Joint Genome Institute"/>
            <person name="Kuo A."/>
            <person name="Girlanda M."/>
            <person name="Perotto S."/>
            <person name="Kohler A."/>
            <person name="Nagy L.G."/>
            <person name="Floudas D."/>
            <person name="Copeland A."/>
            <person name="Barry K.W."/>
            <person name="Cichocki N."/>
            <person name="Veneault-Fourrey C."/>
            <person name="LaButti K."/>
            <person name="Lindquist E.A."/>
            <person name="Lipzen A."/>
            <person name="Lundell T."/>
            <person name="Morin E."/>
            <person name="Murat C."/>
            <person name="Sun H."/>
            <person name="Tunlid A."/>
            <person name="Henrissat B."/>
            <person name="Grigoriev I.V."/>
            <person name="Hibbett D.S."/>
            <person name="Martin F."/>
            <person name="Nordberg H.P."/>
            <person name="Cantor M.N."/>
            <person name="Hua S.X."/>
        </authorList>
    </citation>
    <scope>NUCLEOTIDE SEQUENCE [LARGE SCALE GENOMIC DNA]</scope>
    <source>
        <strain evidence="3 4">MUT 4182</strain>
    </source>
</reference>
<accession>A0A0C3Q362</accession>
<evidence type="ECO:0000313" key="3">
    <source>
        <dbReference type="EMBL" id="KIO23085.1"/>
    </source>
</evidence>
<keyword evidence="4" id="KW-1185">Reference proteome</keyword>
<dbReference type="STRING" id="1051891.A0A0C3Q362"/>
<feature type="compositionally biased region" description="Basic and acidic residues" evidence="1">
    <location>
        <begin position="289"/>
        <end position="305"/>
    </location>
</feature>
<feature type="domain" description="Domain of unknown function at the cortex 1" evidence="2">
    <location>
        <begin position="4"/>
        <end position="272"/>
    </location>
</feature>
<proteinExistence type="predicted"/>
<feature type="region of interest" description="Disordered" evidence="1">
    <location>
        <begin position="274"/>
        <end position="305"/>
    </location>
</feature>
<protein>
    <recommendedName>
        <fullName evidence="2">Domain of unknown function at the cortex 1 domain-containing protein</fullName>
    </recommendedName>
</protein>
<organism evidence="3 4">
    <name type="scientific">Tulasnella calospora MUT 4182</name>
    <dbReference type="NCBI Taxonomy" id="1051891"/>
    <lineage>
        <taxon>Eukaryota</taxon>
        <taxon>Fungi</taxon>
        <taxon>Dikarya</taxon>
        <taxon>Basidiomycota</taxon>
        <taxon>Agaricomycotina</taxon>
        <taxon>Agaricomycetes</taxon>
        <taxon>Cantharellales</taxon>
        <taxon>Tulasnellaceae</taxon>
        <taxon>Tulasnella</taxon>
    </lineage>
</organism>
<dbReference type="PANTHER" id="PTHR34826:SF2">
    <property type="entry name" value="UPF0590 PROTEIN C409.17C"/>
    <property type="match status" value="1"/>
</dbReference>
<evidence type="ECO:0000259" key="2">
    <source>
        <dbReference type="Pfam" id="PF08588"/>
    </source>
</evidence>
<dbReference type="Proteomes" id="UP000054248">
    <property type="component" value="Unassembled WGS sequence"/>
</dbReference>
<gene>
    <name evidence="3" type="ORF">M407DRAFT_27413</name>
</gene>
<sequence length="305" mass="34353">MSPRFRVLAGPSYDSLSPLPVNTDSTDSSTAFSIKTPYFEGRIVGNIKGFADDAGEVVTSKYFEREDRRRDGVTWSIQIQGRFLEPISANDVMFGNTFDRPLKLPWGTAAALQFAHYIDPVLTEDLTGSQPWALSPAISTMPHITSMRHPRNSPLPSFNPLQPFVTEDIRPLLNGTTTPPSPPGLTTAAKRKKYFEKESRRKAVTYGPDVVLHMDFCYGYFQFPELVLAIPGGITFDLKKYWDKQPVRFVCCRRGEEGKGPGQLFFVVQFEVPEYEEGEEPEPAADVEEERKQTEEDKTLAEDID</sequence>
<dbReference type="PANTHER" id="PTHR34826">
    <property type="entry name" value="UPF0590 PROTEIN C409.17C"/>
    <property type="match status" value="1"/>
</dbReference>
<dbReference type="OrthoDB" id="2119945at2759"/>
<dbReference type="AlphaFoldDB" id="A0A0C3Q362"/>
<dbReference type="InterPro" id="IPR013897">
    <property type="entry name" value="Duc1"/>
</dbReference>
<reference evidence="4" key="2">
    <citation type="submission" date="2015-01" db="EMBL/GenBank/DDBJ databases">
        <title>Evolutionary Origins and Diversification of the Mycorrhizal Mutualists.</title>
        <authorList>
            <consortium name="DOE Joint Genome Institute"/>
            <consortium name="Mycorrhizal Genomics Consortium"/>
            <person name="Kohler A."/>
            <person name="Kuo A."/>
            <person name="Nagy L.G."/>
            <person name="Floudas D."/>
            <person name="Copeland A."/>
            <person name="Barry K.W."/>
            <person name="Cichocki N."/>
            <person name="Veneault-Fourrey C."/>
            <person name="LaButti K."/>
            <person name="Lindquist E.A."/>
            <person name="Lipzen A."/>
            <person name="Lundell T."/>
            <person name="Morin E."/>
            <person name="Murat C."/>
            <person name="Riley R."/>
            <person name="Ohm R."/>
            <person name="Sun H."/>
            <person name="Tunlid A."/>
            <person name="Henrissat B."/>
            <person name="Grigoriev I.V."/>
            <person name="Hibbett D.S."/>
            <person name="Martin F."/>
        </authorList>
    </citation>
    <scope>NUCLEOTIDE SEQUENCE [LARGE SCALE GENOMIC DNA]</scope>
    <source>
        <strain evidence="4">MUT 4182</strain>
    </source>
</reference>
<feature type="compositionally biased region" description="Acidic residues" evidence="1">
    <location>
        <begin position="274"/>
        <end position="288"/>
    </location>
</feature>
<dbReference type="HOGENOM" id="CLU_047849_1_1_1"/>
<dbReference type="Pfam" id="PF08588">
    <property type="entry name" value="Duc1"/>
    <property type="match status" value="1"/>
</dbReference>
<evidence type="ECO:0000313" key="4">
    <source>
        <dbReference type="Proteomes" id="UP000054248"/>
    </source>
</evidence>
<name>A0A0C3Q362_9AGAM</name>
<dbReference type="EMBL" id="KN823093">
    <property type="protein sequence ID" value="KIO23085.1"/>
    <property type="molecule type" value="Genomic_DNA"/>
</dbReference>
<evidence type="ECO:0000256" key="1">
    <source>
        <dbReference type="SAM" id="MobiDB-lite"/>
    </source>
</evidence>